<gene>
    <name evidence="1" type="ORF">BaRGS_00016035</name>
</gene>
<evidence type="ECO:0000313" key="1">
    <source>
        <dbReference type="EMBL" id="KAK7492730.1"/>
    </source>
</evidence>
<organism evidence="1 2">
    <name type="scientific">Batillaria attramentaria</name>
    <dbReference type="NCBI Taxonomy" id="370345"/>
    <lineage>
        <taxon>Eukaryota</taxon>
        <taxon>Metazoa</taxon>
        <taxon>Spiralia</taxon>
        <taxon>Lophotrochozoa</taxon>
        <taxon>Mollusca</taxon>
        <taxon>Gastropoda</taxon>
        <taxon>Caenogastropoda</taxon>
        <taxon>Sorbeoconcha</taxon>
        <taxon>Cerithioidea</taxon>
        <taxon>Batillariidae</taxon>
        <taxon>Batillaria</taxon>
    </lineage>
</organism>
<dbReference type="Proteomes" id="UP001519460">
    <property type="component" value="Unassembled WGS sequence"/>
</dbReference>
<proteinExistence type="predicted"/>
<keyword evidence="2" id="KW-1185">Reference proteome</keyword>
<name>A0ABD0L0T5_9CAEN</name>
<protein>
    <submittedName>
        <fullName evidence="1">Uncharacterized protein</fullName>
    </submittedName>
</protein>
<comment type="caution">
    <text evidence="1">The sequence shown here is derived from an EMBL/GenBank/DDBJ whole genome shotgun (WGS) entry which is preliminary data.</text>
</comment>
<dbReference type="AlphaFoldDB" id="A0ABD0L0T5"/>
<dbReference type="EMBL" id="JACVVK020000100">
    <property type="protein sequence ID" value="KAK7492730.1"/>
    <property type="molecule type" value="Genomic_DNA"/>
</dbReference>
<reference evidence="1 2" key="1">
    <citation type="journal article" date="2023" name="Sci. Data">
        <title>Genome assembly of the Korean intertidal mud-creeper Batillaria attramentaria.</title>
        <authorList>
            <person name="Patra A.K."/>
            <person name="Ho P.T."/>
            <person name="Jun S."/>
            <person name="Lee S.J."/>
            <person name="Kim Y."/>
            <person name="Won Y.J."/>
        </authorList>
    </citation>
    <scope>NUCLEOTIDE SEQUENCE [LARGE SCALE GENOMIC DNA]</scope>
    <source>
        <strain evidence="1">Wonlab-2016</strain>
    </source>
</reference>
<sequence length="67" mass="7204">MVTPQEGPDHRAKSISTTDVNVLKVLVLELVVKAEKAEATELKVILVSSTLMSRPDLDLWTGGKSTG</sequence>
<evidence type="ECO:0000313" key="2">
    <source>
        <dbReference type="Proteomes" id="UP001519460"/>
    </source>
</evidence>
<accession>A0ABD0L0T5</accession>